<dbReference type="EMBL" id="LR593886">
    <property type="protein sequence ID" value="VTR96157.1"/>
    <property type="molecule type" value="Genomic_DNA"/>
</dbReference>
<feature type="region of interest" description="Disordered" evidence="1">
    <location>
        <begin position="1"/>
        <end position="39"/>
    </location>
</feature>
<evidence type="ECO:0000256" key="1">
    <source>
        <dbReference type="SAM" id="MobiDB-lite"/>
    </source>
</evidence>
<organism evidence="2 3">
    <name type="scientific">Gemmata massiliana</name>
    <dbReference type="NCBI Taxonomy" id="1210884"/>
    <lineage>
        <taxon>Bacteria</taxon>
        <taxon>Pseudomonadati</taxon>
        <taxon>Planctomycetota</taxon>
        <taxon>Planctomycetia</taxon>
        <taxon>Gemmatales</taxon>
        <taxon>Gemmataceae</taxon>
        <taxon>Gemmata</taxon>
    </lineage>
</organism>
<accession>A0A6P2D5I9</accession>
<dbReference type="AlphaFoldDB" id="A0A6P2D5I9"/>
<proteinExistence type="predicted"/>
<dbReference type="Proteomes" id="UP000464178">
    <property type="component" value="Chromosome"/>
</dbReference>
<reference evidence="2 3" key="1">
    <citation type="submission" date="2019-05" db="EMBL/GenBank/DDBJ databases">
        <authorList>
            <consortium name="Science for Life Laboratories"/>
        </authorList>
    </citation>
    <scope>NUCLEOTIDE SEQUENCE [LARGE SCALE GENOMIC DNA]</scope>
    <source>
        <strain evidence="2">Soil9</strain>
    </source>
</reference>
<gene>
    <name evidence="2" type="ORF">SOIL9_15570</name>
</gene>
<protein>
    <submittedName>
        <fullName evidence="2">Uncharacterized protein</fullName>
    </submittedName>
</protein>
<evidence type="ECO:0000313" key="3">
    <source>
        <dbReference type="Proteomes" id="UP000464178"/>
    </source>
</evidence>
<name>A0A6P2D5I9_9BACT</name>
<dbReference type="KEGG" id="gms:SOIL9_15570"/>
<evidence type="ECO:0000313" key="2">
    <source>
        <dbReference type="EMBL" id="VTR96157.1"/>
    </source>
</evidence>
<sequence length="61" mass="6470">MYACTDGGKASKTSGGSEEVVMPPKWIGSQQRSSYPSERLPGAVDSALKLVIPSEVEESKL</sequence>
<keyword evidence="3" id="KW-1185">Reference proteome</keyword>